<protein>
    <submittedName>
        <fullName evidence="1">Uncharacterized protein</fullName>
    </submittedName>
</protein>
<gene>
    <name evidence="1" type="ORF">CY34DRAFT_805416</name>
</gene>
<organism evidence="1 2">
    <name type="scientific">Suillus luteus UH-Slu-Lm8-n1</name>
    <dbReference type="NCBI Taxonomy" id="930992"/>
    <lineage>
        <taxon>Eukaryota</taxon>
        <taxon>Fungi</taxon>
        <taxon>Dikarya</taxon>
        <taxon>Basidiomycota</taxon>
        <taxon>Agaricomycotina</taxon>
        <taxon>Agaricomycetes</taxon>
        <taxon>Agaricomycetidae</taxon>
        <taxon>Boletales</taxon>
        <taxon>Suillineae</taxon>
        <taxon>Suillaceae</taxon>
        <taxon>Suillus</taxon>
    </lineage>
</organism>
<dbReference type="EMBL" id="KN835251">
    <property type="protein sequence ID" value="KIK41983.1"/>
    <property type="molecule type" value="Genomic_DNA"/>
</dbReference>
<dbReference type="AlphaFoldDB" id="A0A0D0BFC0"/>
<dbReference type="HOGENOM" id="CLU_2887303_0_0_1"/>
<evidence type="ECO:0000313" key="2">
    <source>
        <dbReference type="Proteomes" id="UP000054485"/>
    </source>
</evidence>
<reference evidence="2" key="2">
    <citation type="submission" date="2015-01" db="EMBL/GenBank/DDBJ databases">
        <title>Evolutionary Origins and Diversification of the Mycorrhizal Mutualists.</title>
        <authorList>
            <consortium name="DOE Joint Genome Institute"/>
            <consortium name="Mycorrhizal Genomics Consortium"/>
            <person name="Kohler A."/>
            <person name="Kuo A."/>
            <person name="Nagy L.G."/>
            <person name="Floudas D."/>
            <person name="Copeland A."/>
            <person name="Barry K.W."/>
            <person name="Cichocki N."/>
            <person name="Veneault-Fourrey C."/>
            <person name="LaButti K."/>
            <person name="Lindquist E.A."/>
            <person name="Lipzen A."/>
            <person name="Lundell T."/>
            <person name="Morin E."/>
            <person name="Murat C."/>
            <person name="Riley R."/>
            <person name="Ohm R."/>
            <person name="Sun H."/>
            <person name="Tunlid A."/>
            <person name="Henrissat B."/>
            <person name="Grigoriev I.V."/>
            <person name="Hibbett D.S."/>
            <person name="Martin F."/>
        </authorList>
    </citation>
    <scope>NUCLEOTIDE SEQUENCE [LARGE SCALE GENOMIC DNA]</scope>
    <source>
        <strain evidence="2">UH-Slu-Lm8-n1</strain>
    </source>
</reference>
<keyword evidence="2" id="KW-1185">Reference proteome</keyword>
<dbReference type="Proteomes" id="UP000054485">
    <property type="component" value="Unassembled WGS sequence"/>
</dbReference>
<proteinExistence type="predicted"/>
<sequence>MATGGTSDALVTVFVMCDQSIYVLKADGDEYALGVPRTAKLGSRNNEEPRAYLHQHAVSVMRS</sequence>
<evidence type="ECO:0000313" key="1">
    <source>
        <dbReference type="EMBL" id="KIK41983.1"/>
    </source>
</evidence>
<accession>A0A0D0BFC0</accession>
<dbReference type="InParanoid" id="A0A0D0BFC0"/>
<reference evidence="1 2" key="1">
    <citation type="submission" date="2014-04" db="EMBL/GenBank/DDBJ databases">
        <authorList>
            <consortium name="DOE Joint Genome Institute"/>
            <person name="Kuo A."/>
            <person name="Ruytinx J."/>
            <person name="Rineau F."/>
            <person name="Colpaert J."/>
            <person name="Kohler A."/>
            <person name="Nagy L.G."/>
            <person name="Floudas D."/>
            <person name="Copeland A."/>
            <person name="Barry K.W."/>
            <person name="Cichocki N."/>
            <person name="Veneault-Fourrey C."/>
            <person name="LaButti K."/>
            <person name="Lindquist E.A."/>
            <person name="Lipzen A."/>
            <person name="Lundell T."/>
            <person name="Morin E."/>
            <person name="Murat C."/>
            <person name="Sun H."/>
            <person name="Tunlid A."/>
            <person name="Henrissat B."/>
            <person name="Grigoriev I.V."/>
            <person name="Hibbett D.S."/>
            <person name="Martin F."/>
            <person name="Nordberg H.P."/>
            <person name="Cantor M.N."/>
            <person name="Hua S.X."/>
        </authorList>
    </citation>
    <scope>NUCLEOTIDE SEQUENCE [LARGE SCALE GENOMIC DNA]</scope>
    <source>
        <strain evidence="1 2">UH-Slu-Lm8-n1</strain>
    </source>
</reference>
<name>A0A0D0BFC0_9AGAM</name>